<dbReference type="PANTHER" id="PTHR45737">
    <property type="entry name" value="VON WILLEBRAND FACTOR A DOMAIN-CONTAINING PROTEIN 5A"/>
    <property type="match status" value="1"/>
</dbReference>
<evidence type="ECO:0000313" key="1">
    <source>
        <dbReference type="Proteomes" id="UP000694871"/>
    </source>
</evidence>
<dbReference type="RefSeq" id="XP_015265909.1">
    <property type="nucleotide sequence ID" value="XM_015410423.1"/>
</dbReference>
<protein>
    <submittedName>
        <fullName evidence="2">von Willebrand factor A domain-containing protein 5A-like</fullName>
    </submittedName>
</protein>
<gene>
    <name evidence="2" type="primary">LOC107109741</name>
</gene>
<name>A0ABM1JWS2_GEKJA</name>
<reference evidence="2" key="1">
    <citation type="submission" date="2025-08" db="UniProtKB">
        <authorList>
            <consortium name="RefSeq"/>
        </authorList>
    </citation>
    <scope>IDENTIFICATION</scope>
</reference>
<keyword evidence="1" id="KW-1185">Reference proteome</keyword>
<organism evidence="1 2">
    <name type="scientific">Gekko japonicus</name>
    <name type="common">Schlegel's Japanese gecko</name>
    <dbReference type="NCBI Taxonomy" id="146911"/>
    <lineage>
        <taxon>Eukaryota</taxon>
        <taxon>Metazoa</taxon>
        <taxon>Chordata</taxon>
        <taxon>Craniata</taxon>
        <taxon>Vertebrata</taxon>
        <taxon>Euteleostomi</taxon>
        <taxon>Lepidosauria</taxon>
        <taxon>Squamata</taxon>
        <taxon>Bifurcata</taxon>
        <taxon>Gekkota</taxon>
        <taxon>Gekkonidae</taxon>
        <taxon>Gekkoninae</taxon>
        <taxon>Gekko</taxon>
    </lineage>
</organism>
<evidence type="ECO:0000313" key="2">
    <source>
        <dbReference type="RefSeq" id="XP_015265909.1"/>
    </source>
</evidence>
<dbReference type="PANTHER" id="PTHR45737:SF6">
    <property type="entry name" value="VON WILLEBRAND FACTOR A DOMAIN-CONTAINING PROTEIN 5A"/>
    <property type="match status" value="1"/>
</dbReference>
<accession>A0ABM1JWS2</accession>
<sequence length="207" mass="23071">MKFPLKAQEKDRLPVHRLAARALCQDLEGAGEKEGEKQRLALETSLSSGVVCSQTAYVGVNTELGQPVQGPLIHRDVPHANYFSQTACAQKFQHAQAYHARQPLTFWKRSRGEREYKSQYECAVACSTAYCTTQPLMCLKQSDSAETGSPLAAKESPLLRLVSLQNADGSWVLNFELASLLGLSKDEIMSKTPEQTPHYQRERESDK</sequence>
<dbReference type="Proteomes" id="UP000694871">
    <property type="component" value="Unplaced"/>
</dbReference>
<proteinExistence type="predicted"/>
<dbReference type="GeneID" id="107109741"/>